<accession>A0ACB8XPE3</accession>
<name>A0ACB8XPE3_ARCLA</name>
<proteinExistence type="predicted"/>
<comment type="caution">
    <text evidence="1">The sequence shown here is derived from an EMBL/GenBank/DDBJ whole genome shotgun (WGS) entry which is preliminary data.</text>
</comment>
<organism evidence="1 2">
    <name type="scientific">Arctium lappa</name>
    <name type="common">Greater burdock</name>
    <name type="synonym">Lappa major</name>
    <dbReference type="NCBI Taxonomy" id="4217"/>
    <lineage>
        <taxon>Eukaryota</taxon>
        <taxon>Viridiplantae</taxon>
        <taxon>Streptophyta</taxon>
        <taxon>Embryophyta</taxon>
        <taxon>Tracheophyta</taxon>
        <taxon>Spermatophyta</taxon>
        <taxon>Magnoliopsida</taxon>
        <taxon>eudicotyledons</taxon>
        <taxon>Gunneridae</taxon>
        <taxon>Pentapetalae</taxon>
        <taxon>asterids</taxon>
        <taxon>campanulids</taxon>
        <taxon>Asterales</taxon>
        <taxon>Asteraceae</taxon>
        <taxon>Carduoideae</taxon>
        <taxon>Cardueae</taxon>
        <taxon>Arctiinae</taxon>
        <taxon>Arctium</taxon>
    </lineage>
</organism>
<reference evidence="1 2" key="2">
    <citation type="journal article" date="2022" name="Mol. Ecol. Resour.">
        <title>The genomes of chicory, endive, great burdock and yacon provide insights into Asteraceae paleo-polyploidization history and plant inulin production.</title>
        <authorList>
            <person name="Fan W."/>
            <person name="Wang S."/>
            <person name="Wang H."/>
            <person name="Wang A."/>
            <person name="Jiang F."/>
            <person name="Liu H."/>
            <person name="Zhao H."/>
            <person name="Xu D."/>
            <person name="Zhang Y."/>
        </authorList>
    </citation>
    <scope>NUCLEOTIDE SEQUENCE [LARGE SCALE GENOMIC DNA]</scope>
    <source>
        <strain evidence="2">cv. Niubang</strain>
    </source>
</reference>
<gene>
    <name evidence="1" type="ORF">L6452_41340</name>
</gene>
<reference evidence="2" key="1">
    <citation type="journal article" date="2022" name="Mol. Ecol. Resour.">
        <title>The genomes of chicory, endive, great burdock and yacon provide insights into Asteraceae palaeo-polyploidization history and plant inulin production.</title>
        <authorList>
            <person name="Fan W."/>
            <person name="Wang S."/>
            <person name="Wang H."/>
            <person name="Wang A."/>
            <person name="Jiang F."/>
            <person name="Liu H."/>
            <person name="Zhao H."/>
            <person name="Xu D."/>
            <person name="Zhang Y."/>
        </authorList>
    </citation>
    <scope>NUCLEOTIDE SEQUENCE [LARGE SCALE GENOMIC DNA]</scope>
    <source>
        <strain evidence="2">cv. Niubang</strain>
    </source>
</reference>
<evidence type="ECO:0000313" key="2">
    <source>
        <dbReference type="Proteomes" id="UP001055879"/>
    </source>
</evidence>
<dbReference type="EMBL" id="CM042062">
    <property type="protein sequence ID" value="KAI3669880.1"/>
    <property type="molecule type" value="Genomic_DNA"/>
</dbReference>
<evidence type="ECO:0000313" key="1">
    <source>
        <dbReference type="EMBL" id="KAI3669880.1"/>
    </source>
</evidence>
<keyword evidence="2" id="KW-1185">Reference proteome</keyword>
<dbReference type="Proteomes" id="UP001055879">
    <property type="component" value="Linkage Group LG16"/>
</dbReference>
<sequence>MDVVRNGTGKQEGTNLGAWEPDKDSMNFLQNCAVGQVKEREAGRDDNSKALVDDLECRPDPLEAQSKRRDSRNGIQPDANGSVEGVEETTGVGASITSSEPIEAGESCPIHHGPTEKVVESGLAQTGNTH</sequence>
<protein>
    <submittedName>
        <fullName evidence="1">Uncharacterized protein</fullName>
    </submittedName>
</protein>